<dbReference type="PANTHER" id="PTHR11139:SF69">
    <property type="entry name" value="SERINE_THREONINE-PROTEIN KINASE ATR"/>
    <property type="match status" value="1"/>
</dbReference>
<accession>A0A914VN48</accession>
<dbReference type="GO" id="GO:0005694">
    <property type="term" value="C:chromosome"/>
    <property type="evidence" value="ECO:0007669"/>
    <property type="project" value="TreeGrafter"/>
</dbReference>
<protein>
    <submittedName>
        <fullName evidence="7">PI3K/PI4K catalytic domain-containing protein</fullName>
    </submittedName>
</protein>
<keyword evidence="4" id="KW-0539">Nucleus</keyword>
<dbReference type="GO" id="GO:0000723">
    <property type="term" value="P:telomere maintenance"/>
    <property type="evidence" value="ECO:0007669"/>
    <property type="project" value="TreeGrafter"/>
</dbReference>
<sequence length="117" mass="13523">MRSVQRPKRMTLLGSDGRRYPMMCKPGDELRKDQRVMEVNRVVNAILRQDPEARRRQLFVRTYSVVPLQAAGGLIEWVPNLQPYRYALSPLVEEKAPPLMTDKEWFGNKPATDAPID</sequence>
<keyword evidence="2" id="KW-0418">Kinase</keyword>
<dbReference type="GO" id="GO:0006281">
    <property type="term" value="P:DNA repair"/>
    <property type="evidence" value="ECO:0007669"/>
    <property type="project" value="TreeGrafter"/>
</dbReference>
<name>A0A914VN48_9BILA</name>
<keyword evidence="6" id="KW-1185">Reference proteome</keyword>
<evidence type="ECO:0000259" key="5">
    <source>
        <dbReference type="PROSITE" id="PS50290"/>
    </source>
</evidence>
<dbReference type="PROSITE" id="PS50290">
    <property type="entry name" value="PI3_4_KINASE_3"/>
    <property type="match status" value="1"/>
</dbReference>
<evidence type="ECO:0000256" key="1">
    <source>
        <dbReference type="ARBA" id="ARBA00004123"/>
    </source>
</evidence>
<dbReference type="WBParaSite" id="PSAMB.scaffold22598size488.g38655.t1">
    <property type="protein sequence ID" value="PSAMB.scaffold22598size488.g38655.t1"/>
    <property type="gene ID" value="PSAMB.scaffold22598size488.g38655"/>
</dbReference>
<dbReference type="PANTHER" id="PTHR11139">
    <property type="entry name" value="ATAXIA TELANGIECTASIA MUTATED ATM -RELATED"/>
    <property type="match status" value="1"/>
</dbReference>
<dbReference type="GO" id="GO:0000077">
    <property type="term" value="P:DNA damage checkpoint signaling"/>
    <property type="evidence" value="ECO:0007669"/>
    <property type="project" value="TreeGrafter"/>
</dbReference>
<dbReference type="InterPro" id="IPR011009">
    <property type="entry name" value="Kinase-like_dom_sf"/>
</dbReference>
<reference evidence="7" key="1">
    <citation type="submission" date="2022-11" db="UniProtKB">
        <authorList>
            <consortium name="WormBaseParasite"/>
        </authorList>
    </citation>
    <scope>IDENTIFICATION</scope>
</reference>
<keyword evidence="2" id="KW-0808">Transferase</keyword>
<dbReference type="GO" id="GO:0004674">
    <property type="term" value="F:protein serine/threonine kinase activity"/>
    <property type="evidence" value="ECO:0007669"/>
    <property type="project" value="UniProtKB-KW"/>
</dbReference>
<evidence type="ECO:0000313" key="6">
    <source>
        <dbReference type="Proteomes" id="UP000887566"/>
    </source>
</evidence>
<dbReference type="Proteomes" id="UP000887566">
    <property type="component" value="Unplaced"/>
</dbReference>
<evidence type="ECO:0000256" key="3">
    <source>
        <dbReference type="ARBA" id="ARBA00022763"/>
    </source>
</evidence>
<organism evidence="6 7">
    <name type="scientific">Plectus sambesii</name>
    <dbReference type="NCBI Taxonomy" id="2011161"/>
    <lineage>
        <taxon>Eukaryota</taxon>
        <taxon>Metazoa</taxon>
        <taxon>Ecdysozoa</taxon>
        <taxon>Nematoda</taxon>
        <taxon>Chromadorea</taxon>
        <taxon>Plectida</taxon>
        <taxon>Plectina</taxon>
        <taxon>Plectoidea</taxon>
        <taxon>Plectidae</taxon>
        <taxon>Plectus</taxon>
    </lineage>
</organism>
<dbReference type="SUPFAM" id="SSF56112">
    <property type="entry name" value="Protein kinase-like (PK-like)"/>
    <property type="match status" value="1"/>
</dbReference>
<dbReference type="InterPro" id="IPR000403">
    <property type="entry name" value="PI3/4_kinase_cat_dom"/>
</dbReference>
<feature type="domain" description="PI3K/PI4K catalytic" evidence="5">
    <location>
        <begin position="1"/>
        <end position="117"/>
    </location>
</feature>
<keyword evidence="2" id="KW-0723">Serine/threonine-protein kinase</keyword>
<dbReference type="GO" id="GO:0005634">
    <property type="term" value="C:nucleus"/>
    <property type="evidence" value="ECO:0007669"/>
    <property type="project" value="UniProtKB-SubCell"/>
</dbReference>
<dbReference type="Gene3D" id="3.30.1010.10">
    <property type="entry name" value="Phosphatidylinositol 3-kinase Catalytic Subunit, Chain A, domain 4"/>
    <property type="match status" value="1"/>
</dbReference>
<comment type="subcellular location">
    <subcellularLocation>
        <location evidence="1">Nucleus</location>
    </subcellularLocation>
</comment>
<evidence type="ECO:0000256" key="2">
    <source>
        <dbReference type="ARBA" id="ARBA00022527"/>
    </source>
</evidence>
<dbReference type="Pfam" id="PF00454">
    <property type="entry name" value="PI3_PI4_kinase"/>
    <property type="match status" value="1"/>
</dbReference>
<dbReference type="InterPro" id="IPR050517">
    <property type="entry name" value="DDR_Repair_Kinase"/>
</dbReference>
<keyword evidence="3" id="KW-0227">DNA damage</keyword>
<dbReference type="AlphaFoldDB" id="A0A914VN48"/>
<evidence type="ECO:0000313" key="7">
    <source>
        <dbReference type="WBParaSite" id="PSAMB.scaffold22598size488.g38655.t1"/>
    </source>
</evidence>
<evidence type="ECO:0000256" key="4">
    <source>
        <dbReference type="ARBA" id="ARBA00023242"/>
    </source>
</evidence>
<proteinExistence type="predicted"/>